<organism evidence="1 2">
    <name type="scientific">Corchorus olitorius</name>
    <dbReference type="NCBI Taxonomy" id="93759"/>
    <lineage>
        <taxon>Eukaryota</taxon>
        <taxon>Viridiplantae</taxon>
        <taxon>Streptophyta</taxon>
        <taxon>Embryophyta</taxon>
        <taxon>Tracheophyta</taxon>
        <taxon>Spermatophyta</taxon>
        <taxon>Magnoliopsida</taxon>
        <taxon>eudicotyledons</taxon>
        <taxon>Gunneridae</taxon>
        <taxon>Pentapetalae</taxon>
        <taxon>rosids</taxon>
        <taxon>malvids</taxon>
        <taxon>Malvales</taxon>
        <taxon>Malvaceae</taxon>
        <taxon>Grewioideae</taxon>
        <taxon>Apeibeae</taxon>
        <taxon>Corchorus</taxon>
    </lineage>
</organism>
<proteinExistence type="predicted"/>
<evidence type="ECO:0000313" key="1">
    <source>
        <dbReference type="EMBL" id="OMO55195.1"/>
    </source>
</evidence>
<sequence length="32" mass="3387">MAAAAFTLLVTAGSNIILNLTDYIFTQTLIGE</sequence>
<accession>A0A1R3GAS2</accession>
<reference evidence="2" key="1">
    <citation type="submission" date="2013-09" db="EMBL/GenBank/DDBJ databases">
        <title>Corchorus olitorius genome sequencing.</title>
        <authorList>
            <person name="Alam M."/>
            <person name="Haque M.S."/>
            <person name="Islam M.S."/>
            <person name="Emdad E.M."/>
            <person name="Islam M.M."/>
            <person name="Ahmed B."/>
            <person name="Halim A."/>
            <person name="Hossen Q.M.M."/>
            <person name="Hossain M.Z."/>
            <person name="Ahmed R."/>
            <person name="Khan M.M."/>
            <person name="Islam R."/>
            <person name="Rashid M.M."/>
            <person name="Khan S.A."/>
            <person name="Rahman M.S."/>
            <person name="Alam M."/>
            <person name="Yahiya A.S."/>
            <person name="Khan M.S."/>
            <person name="Azam M.S."/>
            <person name="Haque T."/>
            <person name="Lashkar M.Z.H."/>
            <person name="Akhand A.I."/>
            <person name="Morshed G."/>
            <person name="Roy S."/>
            <person name="Uddin K.S."/>
            <person name="Rabeya T."/>
            <person name="Hossain A.S."/>
            <person name="Chowdhury A."/>
            <person name="Snigdha A.R."/>
            <person name="Mortoza M.S."/>
            <person name="Matin S.A."/>
            <person name="Hoque S.M.E."/>
            <person name="Islam M.K."/>
            <person name="Roy D.K."/>
            <person name="Haider R."/>
            <person name="Moosa M.M."/>
            <person name="Elias S.M."/>
            <person name="Hasan A.M."/>
            <person name="Jahan S."/>
            <person name="Shafiuddin M."/>
            <person name="Mahmood N."/>
            <person name="Shommy N.S."/>
        </authorList>
    </citation>
    <scope>NUCLEOTIDE SEQUENCE [LARGE SCALE GENOMIC DNA]</scope>
    <source>
        <strain evidence="2">cv. O-4</strain>
    </source>
</reference>
<name>A0A1R3GAS2_9ROSI</name>
<evidence type="ECO:0000313" key="2">
    <source>
        <dbReference type="Proteomes" id="UP000187203"/>
    </source>
</evidence>
<keyword evidence="2" id="KW-1185">Reference proteome</keyword>
<dbReference type="EMBL" id="AWUE01023024">
    <property type="protein sequence ID" value="OMO55195.1"/>
    <property type="molecule type" value="Genomic_DNA"/>
</dbReference>
<dbReference type="Proteomes" id="UP000187203">
    <property type="component" value="Unassembled WGS sequence"/>
</dbReference>
<dbReference type="AlphaFoldDB" id="A0A1R3GAS2"/>
<gene>
    <name evidence="1" type="ORF">COLO4_36136</name>
</gene>
<comment type="caution">
    <text evidence="1">The sequence shown here is derived from an EMBL/GenBank/DDBJ whole genome shotgun (WGS) entry which is preliminary data.</text>
</comment>
<protein>
    <submittedName>
        <fullName evidence="1">Uncharacterized protein</fullName>
    </submittedName>
</protein>